<reference evidence="4 5" key="1">
    <citation type="journal article" date="2017" name="ISME J.">
        <title>Potential for microbial H2 and metal transformations associated with novel bacteria and archaea in deep terrestrial subsurface sediments.</title>
        <authorList>
            <person name="Hernsdorf A.W."/>
            <person name="Amano Y."/>
            <person name="Miyakawa K."/>
            <person name="Ise K."/>
            <person name="Suzuki Y."/>
            <person name="Anantharaman K."/>
            <person name="Probst A."/>
            <person name="Burstein D."/>
            <person name="Thomas B.C."/>
            <person name="Banfield J.F."/>
        </authorList>
    </citation>
    <scope>NUCLEOTIDE SEQUENCE [LARGE SCALE GENOMIC DNA]</scope>
    <source>
        <strain evidence="4">HGW-Actinobacteria-3</strain>
    </source>
</reference>
<dbReference type="CDD" id="cd07989">
    <property type="entry name" value="LPLAT_AGPAT-like"/>
    <property type="match status" value="1"/>
</dbReference>
<sequence>MDANQMLFYETLRFFIGPMMKLRLRLKIDGQKNVPDNTGAVIVCNHRSTLDPMILAYSVRNRYINFGAEPWSWKIPGYAQLHEWAGAFPLTLPGGTGSNDGFDRGIELLGDNEIVGIFPEGDDTILDPGKSDKIRGFDTEFAKLALEVRVPVIPCSVIGISERRLPTVPGPLIDKFIKHSGIGSGYSPVIYKRARCRIGVPLDFGDLYDRPVNKALLDLVVSKIRQIVIKLYNGEDLDRFLTGETPFDFAYERVGKS</sequence>
<evidence type="ECO:0000256" key="1">
    <source>
        <dbReference type="ARBA" id="ARBA00022679"/>
    </source>
</evidence>
<protein>
    <recommendedName>
        <fullName evidence="3">Phospholipid/glycerol acyltransferase domain-containing protein</fullName>
    </recommendedName>
</protein>
<dbReference type="PANTHER" id="PTHR10434:SF11">
    <property type="entry name" value="1-ACYL-SN-GLYCEROL-3-PHOSPHATE ACYLTRANSFERASE"/>
    <property type="match status" value="1"/>
</dbReference>
<feature type="domain" description="Phospholipid/glycerol acyltransferase" evidence="3">
    <location>
        <begin position="40"/>
        <end position="160"/>
    </location>
</feature>
<accession>A0A2N3G7S6</accession>
<keyword evidence="2" id="KW-0012">Acyltransferase</keyword>
<dbReference type="EMBL" id="PHEX01000006">
    <property type="protein sequence ID" value="PKQ28759.1"/>
    <property type="molecule type" value="Genomic_DNA"/>
</dbReference>
<gene>
    <name evidence="4" type="ORF">CVT63_01230</name>
</gene>
<dbReference type="SUPFAM" id="SSF69593">
    <property type="entry name" value="Glycerol-3-phosphate (1)-acyltransferase"/>
    <property type="match status" value="1"/>
</dbReference>
<comment type="caution">
    <text evidence="4">The sequence shown here is derived from an EMBL/GenBank/DDBJ whole genome shotgun (WGS) entry which is preliminary data.</text>
</comment>
<dbReference type="Pfam" id="PF01553">
    <property type="entry name" value="Acyltransferase"/>
    <property type="match status" value="1"/>
</dbReference>
<evidence type="ECO:0000313" key="5">
    <source>
        <dbReference type="Proteomes" id="UP000233654"/>
    </source>
</evidence>
<dbReference type="SMART" id="SM00563">
    <property type="entry name" value="PlsC"/>
    <property type="match status" value="1"/>
</dbReference>
<dbReference type="AlphaFoldDB" id="A0A2N3G7S6"/>
<dbReference type="PANTHER" id="PTHR10434">
    <property type="entry name" value="1-ACYL-SN-GLYCEROL-3-PHOSPHATE ACYLTRANSFERASE"/>
    <property type="match status" value="1"/>
</dbReference>
<dbReference type="GO" id="GO:0003841">
    <property type="term" value="F:1-acylglycerol-3-phosphate O-acyltransferase activity"/>
    <property type="evidence" value="ECO:0007669"/>
    <property type="project" value="TreeGrafter"/>
</dbReference>
<keyword evidence="1" id="KW-0808">Transferase</keyword>
<organism evidence="4 5">
    <name type="scientific">Candidatus Anoxymicrobium japonicum</name>
    <dbReference type="NCBI Taxonomy" id="2013648"/>
    <lineage>
        <taxon>Bacteria</taxon>
        <taxon>Bacillati</taxon>
        <taxon>Actinomycetota</taxon>
        <taxon>Candidatus Geothermincolia</taxon>
        <taxon>Candidatus Geothermincolales</taxon>
        <taxon>Candidatus Anoxymicrobiaceae</taxon>
        <taxon>Candidatus Anoxymicrobium</taxon>
    </lineage>
</organism>
<name>A0A2N3G7S6_9ACTN</name>
<evidence type="ECO:0000256" key="2">
    <source>
        <dbReference type="ARBA" id="ARBA00023315"/>
    </source>
</evidence>
<dbReference type="GO" id="GO:0006654">
    <property type="term" value="P:phosphatidic acid biosynthetic process"/>
    <property type="evidence" value="ECO:0007669"/>
    <property type="project" value="TreeGrafter"/>
</dbReference>
<dbReference type="Proteomes" id="UP000233654">
    <property type="component" value="Unassembled WGS sequence"/>
</dbReference>
<dbReference type="InterPro" id="IPR002123">
    <property type="entry name" value="Plipid/glycerol_acylTrfase"/>
</dbReference>
<evidence type="ECO:0000313" key="4">
    <source>
        <dbReference type="EMBL" id="PKQ28759.1"/>
    </source>
</evidence>
<proteinExistence type="predicted"/>
<evidence type="ECO:0000259" key="3">
    <source>
        <dbReference type="SMART" id="SM00563"/>
    </source>
</evidence>